<evidence type="ECO:0000313" key="12">
    <source>
        <dbReference type="Proteomes" id="UP000320653"/>
    </source>
</evidence>
<dbReference type="OrthoDB" id="9807095at2"/>
<evidence type="ECO:0000256" key="2">
    <source>
        <dbReference type="ARBA" id="ARBA00003117"/>
    </source>
</evidence>
<dbReference type="InterPro" id="IPR036651">
    <property type="entry name" value="Gln_synt_N_sf"/>
</dbReference>
<dbReference type="AlphaFoldDB" id="A0A561QG78"/>
<dbReference type="EMBL" id="VIWP01000008">
    <property type="protein sequence ID" value="TWF49373.1"/>
    <property type="molecule type" value="Genomic_DNA"/>
</dbReference>
<dbReference type="PROSITE" id="PS51987">
    <property type="entry name" value="GS_CATALYTIC"/>
    <property type="match status" value="1"/>
</dbReference>
<keyword evidence="4" id="KW-0547">Nucleotide-binding</keyword>
<dbReference type="GO" id="GO:0006542">
    <property type="term" value="P:glutamine biosynthetic process"/>
    <property type="evidence" value="ECO:0007669"/>
    <property type="project" value="InterPro"/>
</dbReference>
<dbReference type="InterPro" id="IPR008147">
    <property type="entry name" value="Gln_synt_N"/>
</dbReference>
<keyword evidence="5" id="KW-0067">ATP-binding</keyword>
<comment type="cofactor">
    <cofactor evidence="1">
        <name>Mg(2+)</name>
        <dbReference type="ChEBI" id="CHEBI:18420"/>
    </cofactor>
</comment>
<comment type="caution">
    <text evidence="11">The sequence shown here is derived from an EMBL/GenBank/DDBJ whole genome shotgun (WGS) entry which is preliminary data.</text>
</comment>
<dbReference type="GO" id="GO:0004356">
    <property type="term" value="F:glutamine synthetase activity"/>
    <property type="evidence" value="ECO:0007669"/>
    <property type="project" value="InterPro"/>
</dbReference>
<evidence type="ECO:0000256" key="5">
    <source>
        <dbReference type="ARBA" id="ARBA00022840"/>
    </source>
</evidence>
<evidence type="ECO:0000256" key="4">
    <source>
        <dbReference type="ARBA" id="ARBA00022741"/>
    </source>
</evidence>
<protein>
    <submittedName>
        <fullName evidence="11">Glutamine synthetase</fullName>
    </submittedName>
</protein>
<evidence type="ECO:0000256" key="6">
    <source>
        <dbReference type="ARBA" id="ARBA00023231"/>
    </source>
</evidence>
<evidence type="ECO:0000256" key="1">
    <source>
        <dbReference type="ARBA" id="ARBA00001946"/>
    </source>
</evidence>
<reference evidence="11 12" key="1">
    <citation type="submission" date="2019-06" db="EMBL/GenBank/DDBJ databases">
        <title>Sorghum-associated microbial communities from plants grown in Nebraska, USA.</title>
        <authorList>
            <person name="Schachtman D."/>
        </authorList>
    </citation>
    <scope>NUCLEOTIDE SEQUENCE [LARGE SCALE GENOMIC DNA]</scope>
    <source>
        <strain evidence="11 12">1225</strain>
    </source>
</reference>
<evidence type="ECO:0000256" key="7">
    <source>
        <dbReference type="PROSITE-ProRule" id="PRU01330"/>
    </source>
</evidence>
<dbReference type="PANTHER" id="PTHR43785">
    <property type="entry name" value="GAMMA-GLUTAMYLPUTRESCINE SYNTHETASE"/>
    <property type="match status" value="1"/>
</dbReference>
<dbReference type="SUPFAM" id="SSF55931">
    <property type="entry name" value="Glutamine synthetase/guanido kinase"/>
    <property type="match status" value="1"/>
</dbReference>
<feature type="domain" description="GS catalytic" evidence="10">
    <location>
        <begin position="148"/>
        <end position="489"/>
    </location>
</feature>
<feature type="domain" description="GS beta-grasp" evidence="9">
    <location>
        <begin position="40"/>
        <end position="141"/>
    </location>
</feature>
<dbReference type="RefSeq" id="WP_145641364.1">
    <property type="nucleotide sequence ID" value="NZ_VIWP01000008.1"/>
</dbReference>
<dbReference type="PROSITE" id="PS51986">
    <property type="entry name" value="GS_BETA_GRASP"/>
    <property type="match status" value="1"/>
</dbReference>
<sequence length="489" mass="54050">MSIAATHGVTLDNGLTADRRLLSPDQFEMAHEVLAKAKAAGLETIRLAFVDQHGVPRGKAITVESLASVFRNGMAMTSTLLLKDTSHRTVFDVWAGDIGFGEGQLTGAGDVLIVPDPATFRILPWSPHSASILCDLYHKDGSFMPFCSRGILKRAVSALEKTGRQLVCGLEVEFYVFRIDNPRLDHADGGMPAAVPETSLLSHGFQYLTDARYDALEDVMDHLRRAAQALQLPVRSMEAEFGPSQFEFTFEPDSPLAHADAMVTFRTMVKQVCRRHGLHATFMCRPRVDNAVPSGWHLHQSLVDTATGRNLFIPADGGTVSKEASGWIGGLLAHAEESCLLTTPTVNGYKRYQPNQMAPDRVQWGKDNKGAMIRGLMAPGDKASRIENRVAEPAANPYLFFASQIYSGLDGLDRGLEAPAPVENPYKSNASALPRSLLGAVELFEKSEFYRNKLGPEFVAYLSHIKRAEWDRYLMTVSEWEQREYFSLF</sequence>
<dbReference type="InterPro" id="IPR008146">
    <property type="entry name" value="Gln_synth_cat_dom"/>
</dbReference>
<dbReference type="Proteomes" id="UP000320653">
    <property type="component" value="Unassembled WGS sequence"/>
</dbReference>
<dbReference type="GO" id="GO:0005524">
    <property type="term" value="F:ATP binding"/>
    <property type="evidence" value="ECO:0007669"/>
    <property type="project" value="UniProtKB-KW"/>
</dbReference>
<gene>
    <name evidence="11" type="ORF">FHW37_10843</name>
</gene>
<dbReference type="PANTHER" id="PTHR43785:SF12">
    <property type="entry name" value="TYPE-1 GLUTAMINE SYNTHETASE 2"/>
    <property type="match status" value="1"/>
</dbReference>
<keyword evidence="3" id="KW-0436">Ligase</keyword>
<organism evidence="11 12">
    <name type="scientific">Neorhizobium alkalisoli</name>
    <dbReference type="NCBI Taxonomy" id="528178"/>
    <lineage>
        <taxon>Bacteria</taxon>
        <taxon>Pseudomonadati</taxon>
        <taxon>Pseudomonadota</taxon>
        <taxon>Alphaproteobacteria</taxon>
        <taxon>Hyphomicrobiales</taxon>
        <taxon>Rhizobiaceae</taxon>
        <taxon>Rhizobium/Agrobacterium group</taxon>
        <taxon>Neorhizobium</taxon>
    </lineage>
</organism>
<dbReference type="Pfam" id="PF00120">
    <property type="entry name" value="Gln-synt_C"/>
    <property type="match status" value="1"/>
</dbReference>
<dbReference type="SUPFAM" id="SSF54368">
    <property type="entry name" value="Glutamine synthetase, N-terminal domain"/>
    <property type="match status" value="1"/>
</dbReference>
<dbReference type="SMART" id="SM01230">
    <property type="entry name" value="Gln-synt_C"/>
    <property type="match status" value="1"/>
</dbReference>
<evidence type="ECO:0000259" key="9">
    <source>
        <dbReference type="PROSITE" id="PS51986"/>
    </source>
</evidence>
<keyword evidence="12" id="KW-1185">Reference proteome</keyword>
<evidence type="ECO:0000256" key="8">
    <source>
        <dbReference type="RuleBase" id="RU000384"/>
    </source>
</evidence>
<dbReference type="Gene3D" id="3.10.20.70">
    <property type="entry name" value="Glutamine synthetase, N-terminal domain"/>
    <property type="match status" value="1"/>
</dbReference>
<dbReference type="Gene3D" id="3.30.590.10">
    <property type="entry name" value="Glutamine synthetase/guanido kinase, catalytic domain"/>
    <property type="match status" value="1"/>
</dbReference>
<evidence type="ECO:0000259" key="10">
    <source>
        <dbReference type="PROSITE" id="PS51987"/>
    </source>
</evidence>
<accession>A0A561QG78</accession>
<keyword evidence="6" id="KW-0535">Nitrogen fixation</keyword>
<comment type="function">
    <text evidence="2">Catalyzes the ATP-dependent biosynthesis of glutamine from glutamate and ammonia.</text>
</comment>
<name>A0A561QG78_9HYPH</name>
<evidence type="ECO:0000313" key="11">
    <source>
        <dbReference type="EMBL" id="TWF49373.1"/>
    </source>
</evidence>
<evidence type="ECO:0000256" key="3">
    <source>
        <dbReference type="ARBA" id="ARBA00022598"/>
    </source>
</evidence>
<proteinExistence type="inferred from homology"/>
<dbReference type="InterPro" id="IPR014746">
    <property type="entry name" value="Gln_synth/guanido_kin_cat_dom"/>
</dbReference>
<comment type="similarity">
    <text evidence="7 8">Belongs to the glutamine synthetase family.</text>
</comment>